<evidence type="ECO:0000313" key="1">
    <source>
        <dbReference type="EMBL" id="KAJ9637184.1"/>
    </source>
</evidence>
<comment type="caution">
    <text evidence="1">The sequence shown here is derived from an EMBL/GenBank/DDBJ whole genome shotgun (WGS) entry which is preliminary data.</text>
</comment>
<proteinExistence type="predicted"/>
<dbReference type="EMBL" id="JAPDRP010000023">
    <property type="protein sequence ID" value="KAJ9637184.1"/>
    <property type="molecule type" value="Genomic_DNA"/>
</dbReference>
<protein>
    <submittedName>
        <fullName evidence="1">Uncharacterized protein</fullName>
    </submittedName>
</protein>
<dbReference type="Proteomes" id="UP001172680">
    <property type="component" value="Unassembled WGS sequence"/>
</dbReference>
<name>A0ACC2YPE2_9PEZI</name>
<reference evidence="1" key="1">
    <citation type="submission" date="2022-10" db="EMBL/GenBank/DDBJ databases">
        <title>Culturing micro-colonial fungi from biological soil crusts in the Mojave desert and describing Neophaeococcomyces mojavensis, and introducing the new genera and species Taxawa tesnikishii.</title>
        <authorList>
            <person name="Kurbessoian T."/>
            <person name="Stajich J.E."/>
        </authorList>
    </citation>
    <scope>NUCLEOTIDE SEQUENCE</scope>
    <source>
        <strain evidence="1">JES_115</strain>
    </source>
</reference>
<evidence type="ECO:0000313" key="2">
    <source>
        <dbReference type="Proteomes" id="UP001172680"/>
    </source>
</evidence>
<gene>
    <name evidence="1" type="ORF">H2199_007470</name>
</gene>
<keyword evidence="2" id="KW-1185">Reference proteome</keyword>
<accession>A0ACC2YPE2</accession>
<sequence>MKKFLGIGGAGKEKKGTHDIDRRREETKREETKREEKGREESRREEKRREESKREEKADEGFEGGDALDIAEEFRDHDQVETVYDKERKAEVHEVEGPATFNHHFDHEISHSGNVGSSKLPKSAGDKPTYIEPLKNTSLFPKELLSANGTSNYLRNIAGRMHETSVDSAYIINRPAPEWKIADFKDKPWMVPAKIQGQKKAISGIREGLQRLMAAEGIDLGPENSLKAAVDKPMNLVITFEKKDYKSPAKLVEALASIYLDQGAVAMYNRLETKGSNAISFSNSKPGQSEYINQLRTWELCQGVVDKFVLEHMRATEPKPKPYFDPTQPFESGYVDRGESRYDKYNPFNPANQRQPEPGDFLR</sequence>
<organism evidence="1 2">
    <name type="scientific">Coniosporium tulheliwenetii</name>
    <dbReference type="NCBI Taxonomy" id="3383036"/>
    <lineage>
        <taxon>Eukaryota</taxon>
        <taxon>Fungi</taxon>
        <taxon>Dikarya</taxon>
        <taxon>Ascomycota</taxon>
        <taxon>Pezizomycotina</taxon>
        <taxon>Dothideomycetes</taxon>
        <taxon>Dothideomycetes incertae sedis</taxon>
        <taxon>Coniosporium</taxon>
    </lineage>
</organism>